<feature type="transmembrane region" description="Helical" evidence="8">
    <location>
        <begin position="112"/>
        <end position="134"/>
    </location>
</feature>
<keyword evidence="11" id="KW-1185">Reference proteome</keyword>
<feature type="transmembrane region" description="Helical" evidence="8">
    <location>
        <begin position="298"/>
        <end position="318"/>
    </location>
</feature>
<evidence type="ECO:0000313" key="10">
    <source>
        <dbReference type="Ensembl" id="ENSHHUP00000063118.1"/>
    </source>
</evidence>
<evidence type="ECO:0000313" key="11">
    <source>
        <dbReference type="Proteomes" id="UP000314982"/>
    </source>
</evidence>
<evidence type="ECO:0000256" key="4">
    <source>
        <dbReference type="ARBA" id="ARBA00023040"/>
    </source>
</evidence>
<keyword evidence="4" id="KW-0297">G-protein coupled receptor</keyword>
<dbReference type="Gene3D" id="1.20.1070.10">
    <property type="entry name" value="Rhodopsin 7-helix transmembrane proteins"/>
    <property type="match status" value="1"/>
</dbReference>
<organism evidence="10 11">
    <name type="scientific">Hucho hucho</name>
    <name type="common">huchen</name>
    <dbReference type="NCBI Taxonomy" id="62062"/>
    <lineage>
        <taxon>Eukaryota</taxon>
        <taxon>Metazoa</taxon>
        <taxon>Chordata</taxon>
        <taxon>Craniata</taxon>
        <taxon>Vertebrata</taxon>
        <taxon>Euteleostomi</taxon>
        <taxon>Actinopterygii</taxon>
        <taxon>Neopterygii</taxon>
        <taxon>Teleostei</taxon>
        <taxon>Protacanthopterygii</taxon>
        <taxon>Salmoniformes</taxon>
        <taxon>Salmonidae</taxon>
        <taxon>Salmoninae</taxon>
        <taxon>Hucho</taxon>
    </lineage>
</organism>
<proteinExistence type="predicted"/>
<feature type="transmembrane region" description="Helical" evidence="8">
    <location>
        <begin position="154"/>
        <end position="175"/>
    </location>
</feature>
<feature type="transmembrane region" description="Helical" evidence="8">
    <location>
        <begin position="187"/>
        <end position="210"/>
    </location>
</feature>
<dbReference type="GO" id="GO:0004930">
    <property type="term" value="F:G protein-coupled receptor activity"/>
    <property type="evidence" value="ECO:0007669"/>
    <property type="project" value="UniProtKB-KW"/>
</dbReference>
<evidence type="ECO:0000256" key="3">
    <source>
        <dbReference type="ARBA" id="ARBA00022989"/>
    </source>
</evidence>
<keyword evidence="6" id="KW-0675">Receptor</keyword>
<dbReference type="PANTHER" id="PTHR24237:SF35">
    <property type="entry name" value="G-PROTEIN COUPLED RECEPTOR 141-RELATED"/>
    <property type="match status" value="1"/>
</dbReference>
<dbReference type="PRINTS" id="PR00237">
    <property type="entry name" value="GPCRRHODOPSN"/>
</dbReference>
<evidence type="ECO:0000256" key="7">
    <source>
        <dbReference type="ARBA" id="ARBA00023224"/>
    </source>
</evidence>
<evidence type="ECO:0000256" key="1">
    <source>
        <dbReference type="ARBA" id="ARBA00004141"/>
    </source>
</evidence>
<keyword evidence="3 8" id="KW-1133">Transmembrane helix</keyword>
<evidence type="ECO:0000256" key="5">
    <source>
        <dbReference type="ARBA" id="ARBA00023136"/>
    </source>
</evidence>
<dbReference type="PANTHER" id="PTHR24237">
    <property type="entry name" value="G-PROTEIN COUPLED RECEPTOR"/>
    <property type="match status" value="1"/>
</dbReference>
<feature type="domain" description="G-protein coupled receptors family 1 profile" evidence="9">
    <location>
        <begin position="90"/>
        <end position="317"/>
    </location>
</feature>
<dbReference type="Ensembl" id="ENSHHUT00000065254.1">
    <property type="protein sequence ID" value="ENSHHUP00000063118.1"/>
    <property type="gene ID" value="ENSHHUG00000037317.1"/>
</dbReference>
<dbReference type="InterPro" id="IPR047160">
    <property type="entry name" value="GP183-like"/>
</dbReference>
<accession>A0A4W5PLR1</accession>
<feature type="transmembrane region" description="Helical" evidence="8">
    <location>
        <begin position="79"/>
        <end position="100"/>
    </location>
</feature>
<dbReference type="GO" id="GO:0016020">
    <property type="term" value="C:membrane"/>
    <property type="evidence" value="ECO:0007669"/>
    <property type="project" value="UniProtKB-SubCell"/>
</dbReference>
<reference evidence="10" key="2">
    <citation type="submission" date="2025-08" db="UniProtKB">
        <authorList>
            <consortium name="Ensembl"/>
        </authorList>
    </citation>
    <scope>IDENTIFICATION</scope>
</reference>
<dbReference type="Proteomes" id="UP000314982">
    <property type="component" value="Unassembled WGS sequence"/>
</dbReference>
<dbReference type="STRING" id="62062.ENSHHUP00000063118"/>
<comment type="subcellular location">
    <subcellularLocation>
        <location evidence="1">Membrane</location>
        <topology evidence="1">Multi-pass membrane protein</topology>
    </subcellularLocation>
</comment>
<reference evidence="11" key="1">
    <citation type="submission" date="2018-06" db="EMBL/GenBank/DDBJ databases">
        <title>Genome assembly of Danube salmon.</title>
        <authorList>
            <person name="Macqueen D.J."/>
            <person name="Gundappa M.K."/>
        </authorList>
    </citation>
    <scope>NUCLEOTIDE SEQUENCE [LARGE SCALE GENOMIC DNA]</scope>
</reference>
<name>A0A4W5PLR1_9TELE</name>
<dbReference type="GeneTree" id="ENSGT01030000234518"/>
<evidence type="ECO:0000256" key="8">
    <source>
        <dbReference type="SAM" id="Phobius"/>
    </source>
</evidence>
<dbReference type="InterPro" id="IPR017452">
    <property type="entry name" value="GPCR_Rhodpsn_7TM"/>
</dbReference>
<keyword evidence="7" id="KW-0807">Transducer</keyword>
<dbReference type="AlphaFoldDB" id="A0A4W5PLR1"/>
<dbReference type="GO" id="GO:0008142">
    <property type="term" value="F:oxysterol binding"/>
    <property type="evidence" value="ECO:0007669"/>
    <property type="project" value="InterPro"/>
</dbReference>
<protein>
    <submittedName>
        <fullName evidence="10">G protein-coupled receptor 141</fullName>
    </submittedName>
</protein>
<dbReference type="Pfam" id="PF00001">
    <property type="entry name" value="7tm_1"/>
    <property type="match status" value="1"/>
</dbReference>
<evidence type="ECO:0000256" key="2">
    <source>
        <dbReference type="ARBA" id="ARBA00022692"/>
    </source>
</evidence>
<evidence type="ECO:0000259" key="9">
    <source>
        <dbReference type="PROSITE" id="PS50262"/>
    </source>
</evidence>
<keyword evidence="2 8" id="KW-0812">Transmembrane</keyword>
<dbReference type="PRINTS" id="PR01157">
    <property type="entry name" value="P2YPURNOCPTR"/>
</dbReference>
<sequence>MLGVTHALLPGLYYHPLFFVKQHLSDTHTVCPGTHATLVSFSVESFYLIHQKRSWRLRFPLTLTMSKFDLEPLKRLTLVSIYSLVLIIGIIGLALMIHILQSNMRSVITIAMLNLTLAHFLFLLTIPFRIYYYAAGHWGLGKMLCKVVSAMIHVHMYMAFVFYVVILVIRLLGFHSKKDRYEFYRKLHAFGASVAVWVVMFAVIPPILYFNYGKDDHDNTTSNKTNIMSTNDSHCFQFGSHLGNQVGAVVLNYIMSSVIIIVACVLTGLQCHVMVLLIRKYGRDCMSHQEFWAQLKSLCFALVLLVCFVPYHVFRMYYLGHLHLENTNEVFLSLTALSCFDMLTFLGRGHCYICNRARTV</sequence>
<dbReference type="SUPFAM" id="SSF81321">
    <property type="entry name" value="Family A G protein-coupled receptor-like"/>
    <property type="match status" value="1"/>
</dbReference>
<dbReference type="PROSITE" id="PS50262">
    <property type="entry name" value="G_PROTEIN_RECEP_F1_2"/>
    <property type="match status" value="1"/>
</dbReference>
<feature type="transmembrane region" description="Helical" evidence="8">
    <location>
        <begin position="330"/>
        <end position="348"/>
    </location>
</feature>
<feature type="transmembrane region" description="Helical" evidence="8">
    <location>
        <begin position="253"/>
        <end position="278"/>
    </location>
</feature>
<evidence type="ECO:0000256" key="6">
    <source>
        <dbReference type="ARBA" id="ARBA00023170"/>
    </source>
</evidence>
<dbReference type="InterPro" id="IPR000276">
    <property type="entry name" value="GPCR_Rhodpsn"/>
</dbReference>
<reference evidence="10" key="3">
    <citation type="submission" date="2025-09" db="UniProtKB">
        <authorList>
            <consortium name="Ensembl"/>
        </authorList>
    </citation>
    <scope>IDENTIFICATION</scope>
</reference>
<keyword evidence="5 8" id="KW-0472">Membrane</keyword>